<keyword evidence="3" id="KW-1003">Cell membrane</keyword>
<name>Q2J9I9_FRACC</name>
<keyword evidence="2" id="KW-0813">Transport</keyword>
<dbReference type="Gene3D" id="1.10.3730.20">
    <property type="match status" value="1"/>
</dbReference>
<keyword evidence="10" id="KW-1185">Reference proteome</keyword>
<dbReference type="PANTHER" id="PTHR30561">
    <property type="entry name" value="SMR FAMILY PROTON-DEPENDENT DRUG EFFLUX TRANSPORTER SUGE"/>
    <property type="match status" value="1"/>
</dbReference>
<dbReference type="GO" id="GO:0022857">
    <property type="term" value="F:transmembrane transporter activity"/>
    <property type="evidence" value="ECO:0007669"/>
    <property type="project" value="InterPro"/>
</dbReference>
<dbReference type="HOGENOM" id="CLU_133067_0_2_11"/>
<dbReference type="STRING" id="106370.Francci3_2692"/>
<evidence type="ECO:0000256" key="6">
    <source>
        <dbReference type="ARBA" id="ARBA00023136"/>
    </source>
</evidence>
<dbReference type="eggNOG" id="COG2076">
    <property type="taxonomic scope" value="Bacteria"/>
</dbReference>
<dbReference type="PANTHER" id="PTHR30561:SF1">
    <property type="entry name" value="MULTIDRUG TRANSPORTER EMRE"/>
    <property type="match status" value="1"/>
</dbReference>
<dbReference type="AlphaFoldDB" id="Q2J9I9"/>
<evidence type="ECO:0000256" key="3">
    <source>
        <dbReference type="ARBA" id="ARBA00022475"/>
    </source>
</evidence>
<dbReference type="Pfam" id="PF00893">
    <property type="entry name" value="Multi_Drug_Res"/>
    <property type="match status" value="1"/>
</dbReference>
<gene>
    <name evidence="9" type="ordered locus">Francci3_2692</name>
</gene>
<evidence type="ECO:0000256" key="7">
    <source>
        <dbReference type="RuleBase" id="RU003942"/>
    </source>
</evidence>
<evidence type="ECO:0000256" key="5">
    <source>
        <dbReference type="ARBA" id="ARBA00022989"/>
    </source>
</evidence>
<proteinExistence type="inferred from homology"/>
<evidence type="ECO:0000256" key="4">
    <source>
        <dbReference type="ARBA" id="ARBA00022692"/>
    </source>
</evidence>
<dbReference type="InterPro" id="IPR045324">
    <property type="entry name" value="Small_multidrug_res"/>
</dbReference>
<dbReference type="OrthoDB" id="3175079at2"/>
<keyword evidence="4 7" id="KW-0812">Transmembrane</keyword>
<evidence type="ECO:0000256" key="1">
    <source>
        <dbReference type="ARBA" id="ARBA00004651"/>
    </source>
</evidence>
<accession>Q2J9I9</accession>
<protein>
    <submittedName>
        <fullName evidence="9">Small multidrug resistance protein</fullName>
    </submittedName>
</protein>
<dbReference type="RefSeq" id="WP_011437088.1">
    <property type="nucleotide sequence ID" value="NC_007777.1"/>
</dbReference>
<dbReference type="InterPro" id="IPR000390">
    <property type="entry name" value="Small_drug/metabolite_transptr"/>
</dbReference>
<keyword evidence="5 8" id="KW-1133">Transmembrane helix</keyword>
<organism evidence="9 10">
    <name type="scientific">Frankia casuarinae (strain DSM 45818 / CECT 9043 / HFP020203 / CcI3)</name>
    <dbReference type="NCBI Taxonomy" id="106370"/>
    <lineage>
        <taxon>Bacteria</taxon>
        <taxon>Bacillati</taxon>
        <taxon>Actinomycetota</taxon>
        <taxon>Actinomycetes</taxon>
        <taxon>Frankiales</taxon>
        <taxon>Frankiaceae</taxon>
        <taxon>Frankia</taxon>
    </lineage>
</organism>
<keyword evidence="6 8" id="KW-0472">Membrane</keyword>
<evidence type="ECO:0000313" key="9">
    <source>
        <dbReference type="EMBL" id="ABD12053.1"/>
    </source>
</evidence>
<comment type="similarity">
    <text evidence="7">Belongs to the drug/metabolite transporter (DMT) superfamily. Small multidrug resistance (SMR) (TC 2.A.7.1) family.</text>
</comment>
<dbReference type="Proteomes" id="UP000001937">
    <property type="component" value="Chromosome"/>
</dbReference>
<dbReference type="EMBL" id="CP000249">
    <property type="protein sequence ID" value="ABD12053.1"/>
    <property type="molecule type" value="Genomic_DNA"/>
</dbReference>
<sequence length="106" mass="10677">MRWLLLLGAIGSEVIATSALKMSDGLSRLTPTVIVGVGYLAAFILLGKAIKQLEVSTAYAIWSGLGTAAICLIGAFAFGESLTAAKTVGVLLVIGGVVVLNLAGAS</sequence>
<dbReference type="KEGG" id="fra:Francci3_2692"/>
<dbReference type="SUPFAM" id="SSF103481">
    <property type="entry name" value="Multidrug resistance efflux transporter EmrE"/>
    <property type="match status" value="1"/>
</dbReference>
<comment type="subcellular location">
    <subcellularLocation>
        <location evidence="1 7">Cell membrane</location>
        <topology evidence="1 7">Multi-pass membrane protein</topology>
    </subcellularLocation>
</comment>
<dbReference type="GO" id="GO:0005886">
    <property type="term" value="C:plasma membrane"/>
    <property type="evidence" value="ECO:0007669"/>
    <property type="project" value="UniProtKB-SubCell"/>
</dbReference>
<dbReference type="InterPro" id="IPR037185">
    <property type="entry name" value="EmrE-like"/>
</dbReference>
<feature type="transmembrane region" description="Helical" evidence="8">
    <location>
        <begin position="26"/>
        <end position="46"/>
    </location>
</feature>
<dbReference type="FunFam" id="1.10.3730.20:FF:000001">
    <property type="entry name" value="Quaternary ammonium compound resistance transporter SugE"/>
    <property type="match status" value="1"/>
</dbReference>
<evidence type="ECO:0000313" key="10">
    <source>
        <dbReference type="Proteomes" id="UP000001937"/>
    </source>
</evidence>
<evidence type="ECO:0000256" key="8">
    <source>
        <dbReference type="SAM" id="Phobius"/>
    </source>
</evidence>
<evidence type="ECO:0000256" key="2">
    <source>
        <dbReference type="ARBA" id="ARBA00022448"/>
    </source>
</evidence>
<dbReference type="PhylomeDB" id="Q2J9I9"/>
<reference evidence="9 10" key="1">
    <citation type="journal article" date="2007" name="Genome Res.">
        <title>Genome characteristics of facultatively symbiotic Frankia sp. strains reflect host range and host plant biogeography.</title>
        <authorList>
            <person name="Normand P."/>
            <person name="Lapierre P."/>
            <person name="Tisa L.S."/>
            <person name="Gogarten J.P."/>
            <person name="Alloisio N."/>
            <person name="Bagnarol E."/>
            <person name="Bassi C.A."/>
            <person name="Berry A.M."/>
            <person name="Bickhart D.M."/>
            <person name="Choisne N."/>
            <person name="Couloux A."/>
            <person name="Cournoyer B."/>
            <person name="Cruveiller S."/>
            <person name="Daubin V."/>
            <person name="Demange N."/>
            <person name="Francino M.P."/>
            <person name="Goltsman E."/>
            <person name="Huang Y."/>
            <person name="Kopp O.R."/>
            <person name="Labarre L."/>
            <person name="Lapidus A."/>
            <person name="Lavire C."/>
            <person name="Marechal J."/>
            <person name="Martinez M."/>
            <person name="Mastronunzio J.E."/>
            <person name="Mullin B.C."/>
            <person name="Niemann J."/>
            <person name="Pujic P."/>
            <person name="Rawnsley T."/>
            <person name="Rouy Z."/>
            <person name="Schenowitz C."/>
            <person name="Sellstedt A."/>
            <person name="Tavares F."/>
            <person name="Tomkins J.P."/>
            <person name="Vallenet D."/>
            <person name="Valverde C."/>
            <person name="Wall L.G."/>
            <person name="Wang Y."/>
            <person name="Medigue C."/>
            <person name="Benson D.R."/>
        </authorList>
    </citation>
    <scope>NUCLEOTIDE SEQUENCE [LARGE SCALE GENOMIC DNA]</scope>
    <source>
        <strain evidence="10">DSM 45818 / CECT 9043 / CcI3</strain>
    </source>
</reference>
<feature type="transmembrane region" description="Helical" evidence="8">
    <location>
        <begin position="84"/>
        <end position="103"/>
    </location>
</feature>
<feature type="transmembrane region" description="Helical" evidence="8">
    <location>
        <begin position="58"/>
        <end position="78"/>
    </location>
</feature>